<dbReference type="OrthoDB" id="7391222at2"/>
<dbReference type="EMBL" id="CP016545">
    <property type="protein sequence ID" value="ANU06613.1"/>
    <property type="molecule type" value="Genomic_DNA"/>
</dbReference>
<keyword evidence="1" id="KW-0472">Membrane</keyword>
<evidence type="ECO:0000256" key="1">
    <source>
        <dbReference type="SAM" id="Phobius"/>
    </source>
</evidence>
<dbReference type="STRING" id="645517.A6F65_00286"/>
<keyword evidence="3" id="KW-1185">Reference proteome</keyword>
<keyword evidence="1" id="KW-1133">Transmembrane helix</keyword>
<dbReference type="AlphaFoldDB" id="A0A1C7D5N5"/>
<gene>
    <name evidence="2" type="ORF">A6F65_00286</name>
</gene>
<keyword evidence="1" id="KW-0812">Transmembrane</keyword>
<reference evidence="2 3" key="1">
    <citation type="submission" date="2016-07" db="EMBL/GenBank/DDBJ databases">
        <title>Complete genome sequence of Altererythrobacter namhicola JCM 16345T, containing esterase-encoding genes.</title>
        <authorList>
            <person name="Cheng H."/>
            <person name="Wu Y.-H."/>
            <person name="Jian S.-L."/>
            <person name="Huo Y.-Y."/>
            <person name="Wang C.-S."/>
            <person name="Xu X.-W."/>
        </authorList>
    </citation>
    <scope>NUCLEOTIDE SEQUENCE [LARGE SCALE GENOMIC DNA]</scope>
    <source>
        <strain evidence="2 3">JCM 16345</strain>
    </source>
</reference>
<evidence type="ECO:0000313" key="2">
    <source>
        <dbReference type="EMBL" id="ANU06613.1"/>
    </source>
</evidence>
<dbReference type="KEGG" id="anh:A6F65_00286"/>
<name>A0A1C7D5N5_9SPHN</name>
<organism evidence="2 3">
    <name type="scientific">Paraurantiacibacter namhicola</name>
    <dbReference type="NCBI Taxonomy" id="645517"/>
    <lineage>
        <taxon>Bacteria</taxon>
        <taxon>Pseudomonadati</taxon>
        <taxon>Pseudomonadota</taxon>
        <taxon>Alphaproteobacteria</taxon>
        <taxon>Sphingomonadales</taxon>
        <taxon>Erythrobacteraceae</taxon>
        <taxon>Paraurantiacibacter</taxon>
    </lineage>
</organism>
<sequence>MSGELLKFGLSLVAICAMIGLVVLLKLGREAEPIGEEEALRLAQHAFPGFDTADVAVLDAKDGALVRGESGRCVLVYRHGSKFAAGLVTRAAQGSDGEVALSLSGRSAQQLVRLPSAAQGWVQHLADRS</sequence>
<feature type="transmembrane region" description="Helical" evidence="1">
    <location>
        <begin position="6"/>
        <end position="25"/>
    </location>
</feature>
<evidence type="ECO:0000313" key="3">
    <source>
        <dbReference type="Proteomes" id="UP000092698"/>
    </source>
</evidence>
<dbReference type="Proteomes" id="UP000092698">
    <property type="component" value="Chromosome"/>
</dbReference>
<protein>
    <submittedName>
        <fullName evidence="2">Uncharacterized protein</fullName>
    </submittedName>
</protein>
<dbReference type="RefSeq" id="WP_157093012.1">
    <property type="nucleotide sequence ID" value="NZ_CP016545.1"/>
</dbReference>
<proteinExistence type="predicted"/>
<accession>A0A1C7D5N5</accession>